<dbReference type="GO" id="GO:0044183">
    <property type="term" value="F:protein folding chaperone"/>
    <property type="evidence" value="ECO:0007669"/>
    <property type="project" value="InterPro"/>
</dbReference>
<evidence type="ECO:0000313" key="6">
    <source>
        <dbReference type="Proteomes" id="UP000325755"/>
    </source>
</evidence>
<proteinExistence type="inferred from homology"/>
<dbReference type="SUPFAM" id="SSF50129">
    <property type="entry name" value="GroES-like"/>
    <property type="match status" value="1"/>
</dbReference>
<dbReference type="InterPro" id="IPR020818">
    <property type="entry name" value="Chaperonin_GroES"/>
</dbReference>
<reference evidence="5 6" key="1">
    <citation type="submission" date="2019-09" db="EMBL/GenBank/DDBJ databases">
        <title>Ecophysiology of the spiral-shaped methanotroph Methylospira mobilis as revealed by the complete genome sequence.</title>
        <authorList>
            <person name="Oshkin I.Y."/>
            <person name="Dedysh S.N."/>
            <person name="Miroshnikov K."/>
            <person name="Danilova O.V."/>
            <person name="Hakobyan A."/>
            <person name="Liesack W."/>
        </authorList>
    </citation>
    <scope>NUCLEOTIDE SEQUENCE [LARGE SCALE GENOMIC DNA]</scope>
    <source>
        <strain evidence="5 6">Shm1</strain>
    </source>
</reference>
<dbReference type="Gene3D" id="2.30.33.40">
    <property type="entry name" value="GroES chaperonin"/>
    <property type="match status" value="1"/>
</dbReference>
<accession>A0A5Q0BEH3</accession>
<dbReference type="PRINTS" id="PR00297">
    <property type="entry name" value="CHAPERONIN10"/>
</dbReference>
<dbReference type="GO" id="GO:0005737">
    <property type="term" value="C:cytoplasm"/>
    <property type="evidence" value="ECO:0007669"/>
    <property type="project" value="UniProtKB-SubCell"/>
</dbReference>
<dbReference type="FunCoup" id="A0A5Q0BEH3">
    <property type="interactions" value="570"/>
</dbReference>
<dbReference type="GO" id="GO:0005524">
    <property type="term" value="F:ATP binding"/>
    <property type="evidence" value="ECO:0007669"/>
    <property type="project" value="InterPro"/>
</dbReference>
<sequence length="98" mass="10694">MSIKLRPLGDRLLLKRLEDEQTTPGGIVIPDAAKEKPSRGEVIAVGEGKALDNGQIRPLTVKVGERVLFGKYAGTEIKHEGSEYLIVREDDVIAVLES</sequence>
<dbReference type="OrthoDB" id="9806791at2"/>
<dbReference type="InParanoid" id="A0A5Q0BEH3"/>
<name>A0A5Q0BEH3_9GAMM</name>
<dbReference type="GO" id="GO:0051082">
    <property type="term" value="F:unfolded protein binding"/>
    <property type="evidence" value="ECO:0007669"/>
    <property type="project" value="TreeGrafter"/>
</dbReference>
<dbReference type="InterPro" id="IPR018369">
    <property type="entry name" value="Chaprnonin_Cpn10_CS"/>
</dbReference>
<evidence type="ECO:0000256" key="1">
    <source>
        <dbReference type="ARBA" id="ARBA00006975"/>
    </source>
</evidence>
<dbReference type="NCBIfam" id="NF001531">
    <property type="entry name" value="PRK00364.2-2"/>
    <property type="match status" value="1"/>
</dbReference>
<dbReference type="NCBIfam" id="NF001533">
    <property type="entry name" value="PRK00364.2-4"/>
    <property type="match status" value="1"/>
</dbReference>
<dbReference type="FunFam" id="2.30.33.40:FF:000001">
    <property type="entry name" value="10 kDa chaperonin"/>
    <property type="match status" value="1"/>
</dbReference>
<evidence type="ECO:0000256" key="4">
    <source>
        <dbReference type="RuleBase" id="RU000535"/>
    </source>
</evidence>
<dbReference type="InterPro" id="IPR037124">
    <property type="entry name" value="Chaperonin_GroES_sf"/>
</dbReference>
<evidence type="ECO:0000256" key="2">
    <source>
        <dbReference type="ARBA" id="ARBA00023186"/>
    </source>
</evidence>
<comment type="subcellular location">
    <subcellularLocation>
        <location evidence="3">Cytoplasm</location>
    </subcellularLocation>
</comment>
<dbReference type="AlphaFoldDB" id="A0A5Q0BEH3"/>
<evidence type="ECO:0000256" key="3">
    <source>
        <dbReference type="HAMAP-Rule" id="MF_00580"/>
    </source>
</evidence>
<dbReference type="GO" id="GO:0046872">
    <property type="term" value="F:metal ion binding"/>
    <property type="evidence" value="ECO:0007669"/>
    <property type="project" value="TreeGrafter"/>
</dbReference>
<organism evidence="5 6">
    <name type="scientific">Candidatus Methylospira mobilis</name>
    <dbReference type="NCBI Taxonomy" id="1808979"/>
    <lineage>
        <taxon>Bacteria</taxon>
        <taxon>Pseudomonadati</taxon>
        <taxon>Pseudomonadota</taxon>
        <taxon>Gammaproteobacteria</taxon>
        <taxon>Methylococcales</taxon>
        <taxon>Methylococcaceae</taxon>
        <taxon>Candidatus Methylospira</taxon>
    </lineage>
</organism>
<dbReference type="PANTHER" id="PTHR10772">
    <property type="entry name" value="10 KDA HEAT SHOCK PROTEIN"/>
    <property type="match status" value="1"/>
</dbReference>
<keyword evidence="2 3" id="KW-0143">Chaperone</keyword>
<dbReference type="PROSITE" id="PS00681">
    <property type="entry name" value="CHAPERONINS_CPN10"/>
    <property type="match status" value="1"/>
</dbReference>
<comment type="subunit">
    <text evidence="3">Heptamer of 7 subunits arranged in a ring. Interacts with the chaperonin GroEL.</text>
</comment>
<dbReference type="HAMAP" id="MF_00580">
    <property type="entry name" value="CH10"/>
    <property type="match status" value="1"/>
</dbReference>
<evidence type="ECO:0000313" key="5">
    <source>
        <dbReference type="EMBL" id="QFY42220.1"/>
    </source>
</evidence>
<comment type="similarity">
    <text evidence="1 3 4">Belongs to the GroES chaperonin family.</text>
</comment>
<dbReference type="GO" id="GO:0051087">
    <property type="term" value="F:protein-folding chaperone binding"/>
    <property type="evidence" value="ECO:0007669"/>
    <property type="project" value="TreeGrafter"/>
</dbReference>
<comment type="function">
    <text evidence="3 4">Together with the chaperonin GroEL, plays an essential role in assisting protein folding. The GroEL-GroES system forms a nano-cage that allows encapsulation of the non-native substrate proteins and provides a physical environment optimized to promote and accelerate protein folding. GroES binds to the apical surface of the GroEL ring, thereby capping the opening of the GroEL channel.</text>
</comment>
<dbReference type="PANTHER" id="PTHR10772:SF58">
    <property type="entry name" value="CO-CHAPERONIN GROES"/>
    <property type="match status" value="1"/>
</dbReference>
<keyword evidence="3" id="KW-0963">Cytoplasm</keyword>
<protein>
    <recommendedName>
        <fullName evidence="3">Co-chaperonin GroES</fullName>
    </recommendedName>
    <alternativeName>
        <fullName evidence="3">10 kDa chaperonin</fullName>
    </alternativeName>
    <alternativeName>
        <fullName evidence="3">Chaperonin-10</fullName>
        <shortName evidence="3">Cpn10</shortName>
    </alternativeName>
</protein>
<dbReference type="Proteomes" id="UP000325755">
    <property type="component" value="Chromosome"/>
</dbReference>
<keyword evidence="6" id="KW-1185">Reference proteome</keyword>
<dbReference type="InterPro" id="IPR011032">
    <property type="entry name" value="GroES-like_sf"/>
</dbReference>
<dbReference type="NCBIfam" id="NF001534">
    <property type="entry name" value="PRK00364.2-5"/>
    <property type="match status" value="1"/>
</dbReference>
<dbReference type="CDD" id="cd00320">
    <property type="entry name" value="cpn10"/>
    <property type="match status" value="1"/>
</dbReference>
<dbReference type="Pfam" id="PF00166">
    <property type="entry name" value="Cpn10"/>
    <property type="match status" value="1"/>
</dbReference>
<dbReference type="KEGG" id="mmob:F6R98_05930"/>
<dbReference type="SMART" id="SM00883">
    <property type="entry name" value="Cpn10"/>
    <property type="match status" value="1"/>
</dbReference>
<dbReference type="NCBIfam" id="NF001527">
    <property type="entry name" value="PRK00364.1-2"/>
    <property type="match status" value="1"/>
</dbReference>
<gene>
    <name evidence="3" type="primary">groES</name>
    <name evidence="3" type="synonym">groS</name>
    <name evidence="5" type="ORF">F6R98_05930</name>
</gene>
<dbReference type="EMBL" id="CP044205">
    <property type="protein sequence ID" value="QFY42220.1"/>
    <property type="molecule type" value="Genomic_DNA"/>
</dbReference>